<dbReference type="AlphaFoldDB" id="A0A2U1B1Q7"/>
<accession>A0A2U1B1Q7</accession>
<gene>
    <name evidence="2" type="ORF">C8D82_11119</name>
</gene>
<evidence type="ECO:0000313" key="2">
    <source>
        <dbReference type="EMBL" id="PVY42562.1"/>
    </source>
</evidence>
<name>A0A2U1B1Q7_9BACT</name>
<sequence>MYNMRKDKQMQHENSAISLNIPGIMRRNFTLIELLVVIAIITILASMLLPALNSARERARSAKCLSQIKQNTFDIINYADDYSGYAPVCVKMGGLSYAWPRLLWKLGYSKPQMFVCPSAQGYNRGTELLGPKFNNDGNNWTAGCHYGMNRYFGTYGTGGNKYYYFPDDAATIIGNKIYPIKVTRRGSETIMLADSVVAHGATGIPDVEAYGVPFGTPALSRSKTVLDNCPYMIDSRHSGNANVSFVDGHAVSRQRAIFVYQVTDKLDRYFLPTFNQ</sequence>
<feature type="transmembrane region" description="Helical" evidence="1">
    <location>
        <begin position="31"/>
        <end position="52"/>
    </location>
</feature>
<evidence type="ECO:0000256" key="1">
    <source>
        <dbReference type="SAM" id="Phobius"/>
    </source>
</evidence>
<dbReference type="Gene3D" id="3.30.700.10">
    <property type="entry name" value="Glycoprotein, Type 4 Pilin"/>
    <property type="match status" value="1"/>
</dbReference>
<dbReference type="Proteomes" id="UP000245959">
    <property type="component" value="Unassembled WGS sequence"/>
</dbReference>
<organism evidence="2 3">
    <name type="scientific">Victivallis vadensis</name>
    <dbReference type="NCBI Taxonomy" id="172901"/>
    <lineage>
        <taxon>Bacteria</taxon>
        <taxon>Pseudomonadati</taxon>
        <taxon>Lentisphaerota</taxon>
        <taxon>Lentisphaeria</taxon>
        <taxon>Victivallales</taxon>
        <taxon>Victivallaceae</taxon>
        <taxon>Victivallis</taxon>
    </lineage>
</organism>
<keyword evidence="1" id="KW-1133">Transmembrane helix</keyword>
<dbReference type="PANTHER" id="PTHR30093:SF2">
    <property type="entry name" value="TYPE II SECRETION SYSTEM PROTEIN H"/>
    <property type="match status" value="1"/>
</dbReference>
<keyword evidence="1" id="KW-0812">Transmembrane</keyword>
<keyword evidence="3" id="KW-1185">Reference proteome</keyword>
<comment type="caution">
    <text evidence="2">The sequence shown here is derived from an EMBL/GenBank/DDBJ whole genome shotgun (WGS) entry which is preliminary data.</text>
</comment>
<evidence type="ECO:0000313" key="3">
    <source>
        <dbReference type="Proteomes" id="UP000245959"/>
    </source>
</evidence>
<reference evidence="2 3" key="1">
    <citation type="submission" date="2018-04" db="EMBL/GenBank/DDBJ databases">
        <title>Genomic Encyclopedia of Type Strains, Phase IV (KMG-IV): sequencing the most valuable type-strain genomes for metagenomic binning, comparative biology and taxonomic classification.</title>
        <authorList>
            <person name="Goeker M."/>
        </authorList>
    </citation>
    <scope>NUCLEOTIDE SEQUENCE [LARGE SCALE GENOMIC DNA]</scope>
    <source>
        <strain evidence="2 3">DSM 14823</strain>
    </source>
</reference>
<dbReference type="PANTHER" id="PTHR30093">
    <property type="entry name" value="GENERAL SECRETION PATHWAY PROTEIN G"/>
    <property type="match status" value="1"/>
</dbReference>
<proteinExistence type="predicted"/>
<dbReference type="InterPro" id="IPR012902">
    <property type="entry name" value="N_methyl_site"/>
</dbReference>
<dbReference type="SUPFAM" id="SSF54523">
    <property type="entry name" value="Pili subunits"/>
    <property type="match status" value="1"/>
</dbReference>
<dbReference type="NCBIfam" id="TIGR02532">
    <property type="entry name" value="IV_pilin_GFxxxE"/>
    <property type="match status" value="1"/>
</dbReference>
<dbReference type="EMBL" id="QEKH01000011">
    <property type="protein sequence ID" value="PVY42562.1"/>
    <property type="molecule type" value="Genomic_DNA"/>
</dbReference>
<dbReference type="InterPro" id="IPR045584">
    <property type="entry name" value="Pilin-like"/>
</dbReference>
<protein>
    <submittedName>
        <fullName evidence="2">Prepilin-type N-terminal cleavage/methylation domain-containing protein/prepilin-type processing-associated H-X9-DG protein</fullName>
    </submittedName>
</protein>
<keyword evidence="1" id="KW-0472">Membrane</keyword>